<dbReference type="Pfam" id="PF07679">
    <property type="entry name" value="I-set"/>
    <property type="match status" value="1"/>
</dbReference>
<keyword evidence="3" id="KW-0393">Immunoglobulin domain</keyword>
<evidence type="ECO:0000313" key="6">
    <source>
        <dbReference type="EMBL" id="KAK8780164.1"/>
    </source>
</evidence>
<dbReference type="InterPro" id="IPR013098">
    <property type="entry name" value="Ig_I-set"/>
</dbReference>
<dbReference type="AlphaFoldDB" id="A0AAQ4EZ43"/>
<evidence type="ECO:0000256" key="2">
    <source>
        <dbReference type="ARBA" id="ARBA00023157"/>
    </source>
</evidence>
<dbReference type="InterPro" id="IPR003599">
    <property type="entry name" value="Ig_sub"/>
</dbReference>
<protein>
    <recommendedName>
        <fullName evidence="5">Ig-like domain-containing protein</fullName>
    </recommendedName>
</protein>
<dbReference type="SUPFAM" id="SSF48726">
    <property type="entry name" value="Immunoglobulin"/>
    <property type="match status" value="1"/>
</dbReference>
<evidence type="ECO:0000313" key="7">
    <source>
        <dbReference type="Proteomes" id="UP001321473"/>
    </source>
</evidence>
<dbReference type="InterPro" id="IPR003598">
    <property type="entry name" value="Ig_sub2"/>
</dbReference>
<dbReference type="InterPro" id="IPR050958">
    <property type="entry name" value="Cell_Adh-Cytoskel_Orgn"/>
</dbReference>
<feature type="chain" id="PRO_5043035307" description="Ig-like domain-containing protein" evidence="4">
    <location>
        <begin position="26"/>
        <end position="153"/>
    </location>
</feature>
<proteinExistence type="predicted"/>
<keyword evidence="1 4" id="KW-0732">Signal</keyword>
<dbReference type="InterPro" id="IPR036179">
    <property type="entry name" value="Ig-like_dom_sf"/>
</dbReference>
<dbReference type="InterPro" id="IPR007110">
    <property type="entry name" value="Ig-like_dom"/>
</dbReference>
<reference evidence="6 7" key="1">
    <citation type="journal article" date="2023" name="Arcadia Sci">
        <title>De novo assembly of a long-read Amblyomma americanum tick genome.</title>
        <authorList>
            <person name="Chou S."/>
            <person name="Poskanzer K.E."/>
            <person name="Rollins M."/>
            <person name="Thuy-Boun P.S."/>
        </authorList>
    </citation>
    <scope>NUCLEOTIDE SEQUENCE [LARGE SCALE GENOMIC DNA]</scope>
    <source>
        <strain evidence="6">F_SG_1</strain>
        <tissue evidence="6">Salivary glands</tissue>
    </source>
</reference>
<evidence type="ECO:0000256" key="1">
    <source>
        <dbReference type="ARBA" id="ARBA00022729"/>
    </source>
</evidence>
<accession>A0AAQ4EZ43</accession>
<comment type="caution">
    <text evidence="6">The sequence shown here is derived from an EMBL/GenBank/DDBJ whole genome shotgun (WGS) entry which is preliminary data.</text>
</comment>
<evidence type="ECO:0000256" key="4">
    <source>
        <dbReference type="SAM" id="SignalP"/>
    </source>
</evidence>
<evidence type="ECO:0000256" key="3">
    <source>
        <dbReference type="ARBA" id="ARBA00023319"/>
    </source>
</evidence>
<sequence length="153" mass="16877">MRSAATLLSSLSLLTTILFLRAVTAQDAPRLQPFYFPKENPLLETLVISCIAIRGSQPVEFSWFKDGLPLAANKRVVTKLLADTISTLTITKIRAADIGNYTCHASNAAGTDSFSAELLVTGQEALQFRHLYPRYNLDRLFRYNALQPGSSAQ</sequence>
<dbReference type="GO" id="GO:0007156">
    <property type="term" value="P:homophilic cell adhesion via plasma membrane adhesion molecules"/>
    <property type="evidence" value="ECO:0007669"/>
    <property type="project" value="TreeGrafter"/>
</dbReference>
<dbReference type="FunFam" id="2.60.40.10:FF:000333">
    <property type="entry name" value="Down syndrome cell adhesion molecule"/>
    <property type="match status" value="1"/>
</dbReference>
<dbReference type="PANTHER" id="PTHR45080:SF8">
    <property type="entry name" value="IG-LIKE DOMAIN-CONTAINING PROTEIN"/>
    <property type="match status" value="1"/>
</dbReference>
<dbReference type="PANTHER" id="PTHR45080">
    <property type="entry name" value="CONTACTIN 5"/>
    <property type="match status" value="1"/>
</dbReference>
<dbReference type="EMBL" id="JARKHS020009140">
    <property type="protein sequence ID" value="KAK8780164.1"/>
    <property type="molecule type" value="Genomic_DNA"/>
</dbReference>
<feature type="signal peptide" evidence="4">
    <location>
        <begin position="1"/>
        <end position="25"/>
    </location>
</feature>
<dbReference type="GO" id="GO:0005886">
    <property type="term" value="C:plasma membrane"/>
    <property type="evidence" value="ECO:0007669"/>
    <property type="project" value="TreeGrafter"/>
</dbReference>
<dbReference type="Gene3D" id="2.60.40.10">
    <property type="entry name" value="Immunoglobulins"/>
    <property type="match status" value="1"/>
</dbReference>
<keyword evidence="2" id="KW-1015">Disulfide bond</keyword>
<dbReference type="SMART" id="SM00408">
    <property type="entry name" value="IGc2"/>
    <property type="match status" value="1"/>
</dbReference>
<dbReference type="InterPro" id="IPR013783">
    <property type="entry name" value="Ig-like_fold"/>
</dbReference>
<dbReference type="Proteomes" id="UP001321473">
    <property type="component" value="Unassembled WGS sequence"/>
</dbReference>
<dbReference type="SMART" id="SM00409">
    <property type="entry name" value="IG"/>
    <property type="match status" value="1"/>
</dbReference>
<keyword evidence="7" id="KW-1185">Reference proteome</keyword>
<organism evidence="6 7">
    <name type="scientific">Amblyomma americanum</name>
    <name type="common">Lone star tick</name>
    <dbReference type="NCBI Taxonomy" id="6943"/>
    <lineage>
        <taxon>Eukaryota</taxon>
        <taxon>Metazoa</taxon>
        <taxon>Ecdysozoa</taxon>
        <taxon>Arthropoda</taxon>
        <taxon>Chelicerata</taxon>
        <taxon>Arachnida</taxon>
        <taxon>Acari</taxon>
        <taxon>Parasitiformes</taxon>
        <taxon>Ixodida</taxon>
        <taxon>Ixodoidea</taxon>
        <taxon>Ixodidae</taxon>
        <taxon>Amblyomminae</taxon>
        <taxon>Amblyomma</taxon>
    </lineage>
</organism>
<gene>
    <name evidence="6" type="ORF">V5799_018492</name>
</gene>
<dbReference type="PROSITE" id="PS50835">
    <property type="entry name" value="IG_LIKE"/>
    <property type="match status" value="1"/>
</dbReference>
<evidence type="ECO:0000259" key="5">
    <source>
        <dbReference type="PROSITE" id="PS50835"/>
    </source>
</evidence>
<feature type="domain" description="Ig-like" evidence="5">
    <location>
        <begin position="29"/>
        <end position="121"/>
    </location>
</feature>
<name>A0AAQ4EZ43_AMBAM</name>